<evidence type="ECO:0000256" key="7">
    <source>
        <dbReference type="HAMAP-Rule" id="MF_00966"/>
    </source>
</evidence>
<evidence type="ECO:0000256" key="3">
    <source>
        <dbReference type="ARBA" id="ARBA00022526"/>
    </source>
</evidence>
<dbReference type="Gene3D" id="3.30.360.10">
    <property type="entry name" value="Dihydrodipicolinate Reductase, domain 2"/>
    <property type="match status" value="1"/>
</dbReference>
<feature type="binding site" evidence="7">
    <location>
        <position position="184"/>
    </location>
    <ligand>
        <name>substrate</name>
    </ligand>
</feature>
<comment type="function">
    <text evidence="7">Catalyzes the oxidation of glucose 6-phosphate to 6-phosphogluconolactone.</text>
</comment>
<organism evidence="10">
    <name type="scientific">Gracilinema caldarium</name>
    <dbReference type="NCBI Taxonomy" id="215591"/>
    <lineage>
        <taxon>Bacteria</taxon>
        <taxon>Pseudomonadati</taxon>
        <taxon>Spirochaetota</taxon>
        <taxon>Spirochaetia</taxon>
        <taxon>Spirochaetales</taxon>
        <taxon>Breznakiellaceae</taxon>
        <taxon>Gracilinema</taxon>
    </lineage>
</organism>
<feature type="active site" description="Proton acceptor" evidence="7">
    <location>
        <position position="246"/>
    </location>
</feature>
<evidence type="ECO:0000256" key="1">
    <source>
        <dbReference type="ARBA" id="ARBA00004937"/>
    </source>
</evidence>
<dbReference type="InterPro" id="IPR022675">
    <property type="entry name" value="G6P_DH_C"/>
</dbReference>
<dbReference type="Gene3D" id="3.40.50.720">
    <property type="entry name" value="NAD(P)-binding Rossmann-like Domain"/>
    <property type="match status" value="1"/>
</dbReference>
<accession>A0A7C3HX63</accession>
<reference evidence="10" key="1">
    <citation type="journal article" date="2020" name="mSystems">
        <title>Genome- and Community-Level Interaction Insights into Carbon Utilization and Element Cycling Functions of Hydrothermarchaeota in Hydrothermal Sediment.</title>
        <authorList>
            <person name="Zhou Z."/>
            <person name="Liu Y."/>
            <person name="Xu W."/>
            <person name="Pan J."/>
            <person name="Luo Z.H."/>
            <person name="Li M."/>
        </authorList>
    </citation>
    <scope>NUCLEOTIDE SEQUENCE [LARGE SCALE GENOMIC DNA]</scope>
    <source>
        <strain evidence="10">SpSt-503</strain>
    </source>
</reference>
<sequence length="492" mass="56096">MEQNIFSEGLPVRKRPRPFTLLVFGASGDLASRKLYPAFFSLYREGAIDDWFLVGFGRRPWSDIEYRQEIEKALSSFRLTDDERRGFLERCSYIQGDIDDHTAYQKLAHAIYSDRDLVSYLAVPPEQYRPIIDNLHKSGLSRRSPLASRIVVEKPFGRSGQEAEALNNFITERYEESSVFRIDHYLGKETVQNIAVFRFGNGIFEPIWNNNYIHHIEITVAETVGVEKRASYYEQSGALRDMVQNHLLQLLALVAMEPPTSFISDLVRDEKVKVLRALRPMNDLDILANTLRGQYKAGLIDGQYVPAYREESGVDPNSQTETYAALVTHVDSWRWYGVPFILRTGKRLGRRVSEIAVHFKKPAMNLFPQAFGGANQLVFRIQPDEGLTLYLNTKIPGLTDRSRMVSMDFLYGTGFGHPSPEAYERLLMDALIGDSTLYTRRDEVEASWAFIDPIRKAWDSGSVPLHVYEAGSSGPIAAQGLAERIGDHWRRL</sequence>
<dbReference type="NCBIfam" id="NF009492">
    <property type="entry name" value="PRK12853.1-3"/>
    <property type="match status" value="1"/>
</dbReference>
<dbReference type="GO" id="GO:0050661">
    <property type="term" value="F:NADP binding"/>
    <property type="evidence" value="ECO:0007669"/>
    <property type="project" value="UniProtKB-UniRule"/>
</dbReference>
<feature type="binding site" evidence="7">
    <location>
        <position position="241"/>
    </location>
    <ligand>
        <name>substrate</name>
    </ligand>
</feature>
<feature type="binding site" evidence="7">
    <location>
        <position position="346"/>
    </location>
    <ligand>
        <name>substrate</name>
    </ligand>
</feature>
<dbReference type="GO" id="GO:0006006">
    <property type="term" value="P:glucose metabolic process"/>
    <property type="evidence" value="ECO:0007669"/>
    <property type="project" value="UniProtKB-KW"/>
</dbReference>
<proteinExistence type="inferred from homology"/>
<dbReference type="SUPFAM" id="SSF55347">
    <property type="entry name" value="Glyceraldehyde-3-phosphate dehydrogenase-like, C-terminal domain"/>
    <property type="match status" value="1"/>
</dbReference>
<comment type="caution">
    <text evidence="7">Lacks conserved residue(s) required for the propagation of feature annotation.</text>
</comment>
<dbReference type="UniPathway" id="UPA00115">
    <property type="reaction ID" value="UER00408"/>
</dbReference>
<dbReference type="GO" id="GO:0009051">
    <property type="term" value="P:pentose-phosphate shunt, oxidative branch"/>
    <property type="evidence" value="ECO:0007669"/>
    <property type="project" value="TreeGrafter"/>
</dbReference>
<dbReference type="PANTHER" id="PTHR23429:SF0">
    <property type="entry name" value="GLUCOSE-6-PHOSPHATE 1-DEHYDROGENASE"/>
    <property type="match status" value="1"/>
</dbReference>
<keyword evidence="3 7" id="KW-0313">Glucose metabolism</keyword>
<dbReference type="Pfam" id="PF00479">
    <property type="entry name" value="G6PD_N"/>
    <property type="match status" value="1"/>
</dbReference>
<evidence type="ECO:0000256" key="5">
    <source>
        <dbReference type="ARBA" id="ARBA00023002"/>
    </source>
</evidence>
<gene>
    <name evidence="7 10" type="primary">zwf</name>
    <name evidence="10" type="ORF">ENS59_07280</name>
</gene>
<dbReference type="InterPro" id="IPR022674">
    <property type="entry name" value="G6P_DH_NAD-bd"/>
</dbReference>
<dbReference type="NCBIfam" id="TIGR00871">
    <property type="entry name" value="zwf"/>
    <property type="match status" value="1"/>
</dbReference>
<evidence type="ECO:0000256" key="6">
    <source>
        <dbReference type="ARBA" id="ARBA00023277"/>
    </source>
</evidence>
<dbReference type="PRINTS" id="PR00079">
    <property type="entry name" value="G6PDHDRGNASE"/>
</dbReference>
<dbReference type="EC" id="1.1.1.49" evidence="7"/>
<dbReference type="InterPro" id="IPR001282">
    <property type="entry name" value="G6P_DH"/>
</dbReference>
<dbReference type="PANTHER" id="PTHR23429">
    <property type="entry name" value="GLUCOSE-6-PHOSPHATE 1-DEHYDROGENASE G6PD"/>
    <property type="match status" value="1"/>
</dbReference>
<dbReference type="InterPro" id="IPR036291">
    <property type="entry name" value="NAD(P)-bd_dom_sf"/>
</dbReference>
<feature type="domain" description="Glucose-6-phosphate dehydrogenase NAD-binding" evidence="8">
    <location>
        <begin position="23"/>
        <end position="193"/>
    </location>
</feature>
<evidence type="ECO:0000259" key="8">
    <source>
        <dbReference type="Pfam" id="PF00479"/>
    </source>
</evidence>
<evidence type="ECO:0000313" key="10">
    <source>
        <dbReference type="EMBL" id="HFH29299.1"/>
    </source>
</evidence>
<evidence type="ECO:0000256" key="2">
    <source>
        <dbReference type="ARBA" id="ARBA00009975"/>
    </source>
</evidence>
<evidence type="ECO:0000256" key="4">
    <source>
        <dbReference type="ARBA" id="ARBA00022857"/>
    </source>
</evidence>
<evidence type="ECO:0000259" key="9">
    <source>
        <dbReference type="Pfam" id="PF02781"/>
    </source>
</evidence>
<feature type="binding site" evidence="7">
    <location>
        <position position="188"/>
    </location>
    <ligand>
        <name>substrate</name>
    </ligand>
</feature>
<feature type="binding site" evidence="7">
    <location>
        <position position="58"/>
    </location>
    <ligand>
        <name>NADP(+)</name>
        <dbReference type="ChEBI" id="CHEBI:58349"/>
    </ligand>
</feature>
<dbReference type="GO" id="GO:0005829">
    <property type="term" value="C:cytosol"/>
    <property type="evidence" value="ECO:0007669"/>
    <property type="project" value="TreeGrafter"/>
</dbReference>
<dbReference type="PROSITE" id="PS00069">
    <property type="entry name" value="G6P_DEHYDROGENASE"/>
    <property type="match status" value="1"/>
</dbReference>
<protein>
    <recommendedName>
        <fullName evidence="7">Glucose-6-phosphate 1-dehydrogenase</fullName>
        <shortName evidence="7">G6PD</shortName>
        <ecNumber evidence="7">1.1.1.49</ecNumber>
    </recommendedName>
</protein>
<feature type="binding site" evidence="7">
    <location>
        <begin position="97"/>
        <end position="98"/>
    </location>
    <ligand>
        <name>NADP(+)</name>
        <dbReference type="ChEBI" id="CHEBI:58349"/>
    </ligand>
</feature>
<keyword evidence="6 7" id="KW-0119">Carbohydrate metabolism</keyword>
<feature type="binding site" evidence="7">
    <location>
        <position position="222"/>
    </location>
    <ligand>
        <name>substrate</name>
    </ligand>
</feature>
<comment type="similarity">
    <text evidence="2 7">Belongs to the glucose-6-phosphate dehydrogenase family.</text>
</comment>
<feature type="binding site" evidence="7">
    <location>
        <position position="154"/>
    </location>
    <ligand>
        <name>NADP(+)</name>
        <dbReference type="ChEBI" id="CHEBI:58349"/>
    </ligand>
</feature>
<dbReference type="EMBL" id="DSVL01000223">
    <property type="protein sequence ID" value="HFH29299.1"/>
    <property type="molecule type" value="Genomic_DNA"/>
</dbReference>
<dbReference type="AlphaFoldDB" id="A0A7C3HX63"/>
<dbReference type="SUPFAM" id="SSF51735">
    <property type="entry name" value="NAD(P)-binding Rossmann-fold domains"/>
    <property type="match status" value="1"/>
</dbReference>
<comment type="pathway">
    <text evidence="1 7">Carbohydrate degradation; pentose phosphate pathway; D-ribulose 5-phosphate from D-glucose 6-phosphate (oxidative stage): step 1/3.</text>
</comment>
<dbReference type="InterPro" id="IPR019796">
    <property type="entry name" value="G6P_DH_AS"/>
</dbReference>
<name>A0A7C3HX63_9SPIR</name>
<comment type="catalytic activity">
    <reaction evidence="7">
        <text>D-glucose 6-phosphate + NADP(+) = 6-phospho-D-glucono-1,5-lactone + NADPH + H(+)</text>
        <dbReference type="Rhea" id="RHEA:15841"/>
        <dbReference type="ChEBI" id="CHEBI:15378"/>
        <dbReference type="ChEBI" id="CHEBI:57783"/>
        <dbReference type="ChEBI" id="CHEBI:57955"/>
        <dbReference type="ChEBI" id="CHEBI:58349"/>
        <dbReference type="ChEBI" id="CHEBI:61548"/>
        <dbReference type="EC" id="1.1.1.49"/>
    </reaction>
</comment>
<keyword evidence="5 7" id="KW-0560">Oxidoreductase</keyword>
<dbReference type="Pfam" id="PF02781">
    <property type="entry name" value="G6PD_C"/>
    <property type="match status" value="1"/>
</dbReference>
<dbReference type="HAMAP" id="MF_00966">
    <property type="entry name" value="G6PD"/>
    <property type="match status" value="1"/>
</dbReference>
<dbReference type="PIRSF" id="PIRSF000110">
    <property type="entry name" value="G6PD"/>
    <property type="match status" value="1"/>
</dbReference>
<feature type="domain" description="Glucose-6-phosphate dehydrogenase C-terminal" evidence="9">
    <location>
        <begin position="196"/>
        <end position="490"/>
    </location>
</feature>
<comment type="caution">
    <text evidence="10">The sequence shown here is derived from an EMBL/GenBank/DDBJ whole genome shotgun (WGS) entry which is preliminary data.</text>
</comment>
<dbReference type="GO" id="GO:0004345">
    <property type="term" value="F:glucose-6-phosphate dehydrogenase activity"/>
    <property type="evidence" value="ECO:0007669"/>
    <property type="project" value="UniProtKB-UniRule"/>
</dbReference>
<keyword evidence="4 7" id="KW-0521">NADP</keyword>